<proteinExistence type="predicted"/>
<evidence type="ECO:0000259" key="1">
    <source>
        <dbReference type="Pfam" id="PF06863"/>
    </source>
</evidence>
<dbReference type="PIRSF" id="PIRSF010244">
    <property type="entry name" value="UCP010244_imp"/>
    <property type="match status" value="1"/>
</dbReference>
<evidence type="ECO:0000313" key="3">
    <source>
        <dbReference type="Proteomes" id="UP000613160"/>
    </source>
</evidence>
<sequence length="212" mass="22664">MGRFLLAVGTGLVGAVIVHIAVIFAIPPLADNNAWGRLSRIAGMETVVRIDSQRQAPGEATLRRDGPGAHDFAFIDPAFVTAACRFSLEDGLVRVSTPAATDFWSASIYSRQGDNLYSINDRSAVNGRFDLLLGTPEQLVDAEANSVSQDETAIPVGLDIAEGYVTLRVLVDDETQRPAVDAFVQSLRCQKVDAAGLADDTDRRPADPRPAG</sequence>
<name>A0A916XUB2_9HYPH</name>
<gene>
    <name evidence="2" type="ORF">GCM10011335_14020</name>
</gene>
<reference evidence="2" key="2">
    <citation type="submission" date="2020-09" db="EMBL/GenBank/DDBJ databases">
        <authorList>
            <person name="Sun Q."/>
            <person name="Zhou Y."/>
        </authorList>
    </citation>
    <scope>NUCLEOTIDE SEQUENCE</scope>
    <source>
        <strain evidence="2">CGMCC 1.15493</strain>
    </source>
</reference>
<dbReference type="EMBL" id="BMJJ01000003">
    <property type="protein sequence ID" value="GGD12321.1"/>
    <property type="molecule type" value="Genomic_DNA"/>
</dbReference>
<reference evidence="2" key="1">
    <citation type="journal article" date="2014" name="Int. J. Syst. Evol. Microbiol.">
        <title>Complete genome sequence of Corynebacterium casei LMG S-19264T (=DSM 44701T), isolated from a smear-ripened cheese.</title>
        <authorList>
            <consortium name="US DOE Joint Genome Institute (JGI-PGF)"/>
            <person name="Walter F."/>
            <person name="Albersmeier A."/>
            <person name="Kalinowski J."/>
            <person name="Ruckert C."/>
        </authorList>
    </citation>
    <scope>NUCLEOTIDE SEQUENCE</scope>
    <source>
        <strain evidence="2">CGMCC 1.15493</strain>
    </source>
</reference>
<keyword evidence="3" id="KW-1185">Reference proteome</keyword>
<dbReference type="Proteomes" id="UP000613160">
    <property type="component" value="Unassembled WGS sequence"/>
</dbReference>
<accession>A0A916XUB2</accession>
<organism evidence="2 3">
    <name type="scientific">Aureimonas glaciei</name>
    <dbReference type="NCBI Taxonomy" id="1776957"/>
    <lineage>
        <taxon>Bacteria</taxon>
        <taxon>Pseudomonadati</taxon>
        <taxon>Pseudomonadota</taxon>
        <taxon>Alphaproteobacteria</taxon>
        <taxon>Hyphomicrobiales</taxon>
        <taxon>Aurantimonadaceae</taxon>
        <taxon>Aureimonas</taxon>
    </lineage>
</organism>
<feature type="domain" description="DUF1254" evidence="1">
    <location>
        <begin position="79"/>
        <end position="190"/>
    </location>
</feature>
<protein>
    <recommendedName>
        <fullName evidence="1">DUF1254 domain-containing protein</fullName>
    </recommendedName>
</protein>
<dbReference type="RefSeq" id="WP_188849886.1">
    <property type="nucleotide sequence ID" value="NZ_BMJJ01000003.1"/>
</dbReference>
<dbReference type="InterPro" id="IPR010679">
    <property type="entry name" value="DUF1254"/>
</dbReference>
<dbReference type="InterPro" id="IPR014456">
    <property type="entry name" value="UCP010244_IM"/>
</dbReference>
<dbReference type="AlphaFoldDB" id="A0A916XUB2"/>
<dbReference type="Pfam" id="PF06863">
    <property type="entry name" value="DUF1254"/>
    <property type="match status" value="1"/>
</dbReference>
<comment type="caution">
    <text evidence="2">The sequence shown here is derived from an EMBL/GenBank/DDBJ whole genome shotgun (WGS) entry which is preliminary data.</text>
</comment>
<evidence type="ECO:0000313" key="2">
    <source>
        <dbReference type="EMBL" id="GGD12321.1"/>
    </source>
</evidence>